<sequence>MSSKACLATSSSLVLLCDGTVRLRNTTKQIDKHKNFQQETGFCVPNLLAFVSFSIFCCSDGSAAPNRDMNKVCYTLRQSTIFAKNCATPVLR</sequence>
<protein>
    <submittedName>
        <fullName evidence="1">Putative secreted protein</fullName>
    </submittedName>
</protein>
<proteinExistence type="predicted"/>
<dbReference type="AlphaFoldDB" id="A0A6B0U519"/>
<organism evidence="1">
    <name type="scientific">Ixodes ricinus</name>
    <name type="common">Common tick</name>
    <name type="synonym">Acarus ricinus</name>
    <dbReference type="NCBI Taxonomy" id="34613"/>
    <lineage>
        <taxon>Eukaryota</taxon>
        <taxon>Metazoa</taxon>
        <taxon>Ecdysozoa</taxon>
        <taxon>Arthropoda</taxon>
        <taxon>Chelicerata</taxon>
        <taxon>Arachnida</taxon>
        <taxon>Acari</taxon>
        <taxon>Parasitiformes</taxon>
        <taxon>Ixodida</taxon>
        <taxon>Ixodoidea</taxon>
        <taxon>Ixodidae</taxon>
        <taxon>Ixodinae</taxon>
        <taxon>Ixodes</taxon>
    </lineage>
</organism>
<reference evidence="1" key="1">
    <citation type="submission" date="2019-12" db="EMBL/GenBank/DDBJ databases">
        <title>An insight into the sialome of adult female Ixodes ricinus ticks feeding for 6 days.</title>
        <authorList>
            <person name="Perner J."/>
            <person name="Ribeiro J.M.C."/>
        </authorList>
    </citation>
    <scope>NUCLEOTIDE SEQUENCE</scope>
    <source>
        <strain evidence="1">Semi-engorged</strain>
        <tissue evidence="1">Salivary glands</tissue>
    </source>
</reference>
<accession>A0A6B0U519</accession>
<name>A0A6B0U519_IXORI</name>
<evidence type="ECO:0000313" key="1">
    <source>
        <dbReference type="EMBL" id="MXU86738.1"/>
    </source>
</evidence>
<dbReference type="EMBL" id="GIFC01004655">
    <property type="protein sequence ID" value="MXU86738.1"/>
    <property type="molecule type" value="Transcribed_RNA"/>
</dbReference>